<dbReference type="InterPro" id="IPR036508">
    <property type="entry name" value="Chitin-bd_dom_sf"/>
</dbReference>
<feature type="compositionally biased region" description="Low complexity" evidence="6">
    <location>
        <begin position="223"/>
        <end position="235"/>
    </location>
</feature>
<gene>
    <name evidence="9" type="ORF">OTU49_003669</name>
</gene>
<feature type="signal peptide" evidence="7">
    <location>
        <begin position="1"/>
        <end position="17"/>
    </location>
</feature>
<evidence type="ECO:0000313" key="9">
    <source>
        <dbReference type="EMBL" id="KAK8738779.1"/>
    </source>
</evidence>
<keyword evidence="10" id="KW-1185">Reference proteome</keyword>
<evidence type="ECO:0000256" key="6">
    <source>
        <dbReference type="SAM" id="MobiDB-lite"/>
    </source>
</evidence>
<dbReference type="PANTHER" id="PTHR23301">
    <property type="entry name" value="CHITIN BINDING PERITROPHIN-A"/>
    <property type="match status" value="1"/>
</dbReference>
<dbReference type="InterPro" id="IPR002557">
    <property type="entry name" value="Chitin-bd_dom"/>
</dbReference>
<sequence>MLRTVLVIVAGLGVTMGGTSVRSLPTLFYTPVFHHTPTIFHNPSLLMRQVPEIRSTRDPEDANLPCPVVGFYNHPRNCSRFYRCVDFTGTGKFFVRYVFECPSGHTFSVQAATCIPSICRRQGPVITPVQTSNGSPVQLTPETPVQPPPDTPVQPPPDTPVQPPPDTQVQQSPDTPQQTPIASPVQPPTASPFQPDGPTSTTQPITEASTPEESINEISDQNEPTTGTPTEASTTRSPLDEACKHQYVQHVTHCNVYYQCDIPGVRYVCPAGTVFDQRRQMCRLSSYDEGLCMGKAILPVNLLRTELVDGHLQLPDSFQLPLLAPPSMIQGAQGGFLRSTSSSDFTVPVSLYQDNVPSSLNTSPGFIAPSVLNNAPGFHTSPSFNNVPNFNNLPSFNSFPSFNDPQRFSNPLSINNPQSFNTPSSFNNPPSFNAFHSPYHSPYTFFVPYNTLQ</sequence>
<dbReference type="Pfam" id="PF01607">
    <property type="entry name" value="CBM_14"/>
    <property type="match status" value="2"/>
</dbReference>
<feature type="domain" description="Chitin-binding type-2" evidence="8">
    <location>
        <begin position="240"/>
        <end position="294"/>
    </location>
</feature>
<dbReference type="Proteomes" id="UP001445076">
    <property type="component" value="Unassembled WGS sequence"/>
</dbReference>
<feature type="chain" id="PRO_5043564664" description="Chitin-binding type-2 domain-containing protein" evidence="7">
    <location>
        <begin position="18"/>
        <end position="453"/>
    </location>
</feature>
<keyword evidence="1" id="KW-0147">Chitin-binding</keyword>
<evidence type="ECO:0000256" key="2">
    <source>
        <dbReference type="ARBA" id="ARBA00022729"/>
    </source>
</evidence>
<dbReference type="GO" id="GO:0008061">
    <property type="term" value="F:chitin binding"/>
    <property type="evidence" value="ECO:0007669"/>
    <property type="project" value="UniProtKB-KW"/>
</dbReference>
<organism evidence="9 10">
    <name type="scientific">Cherax quadricarinatus</name>
    <name type="common">Australian red claw crayfish</name>
    <dbReference type="NCBI Taxonomy" id="27406"/>
    <lineage>
        <taxon>Eukaryota</taxon>
        <taxon>Metazoa</taxon>
        <taxon>Ecdysozoa</taxon>
        <taxon>Arthropoda</taxon>
        <taxon>Crustacea</taxon>
        <taxon>Multicrustacea</taxon>
        <taxon>Malacostraca</taxon>
        <taxon>Eumalacostraca</taxon>
        <taxon>Eucarida</taxon>
        <taxon>Decapoda</taxon>
        <taxon>Pleocyemata</taxon>
        <taxon>Astacidea</taxon>
        <taxon>Parastacoidea</taxon>
        <taxon>Parastacidae</taxon>
        <taxon>Cherax</taxon>
    </lineage>
</organism>
<comment type="caution">
    <text evidence="9">The sequence shown here is derived from an EMBL/GenBank/DDBJ whole genome shotgun (WGS) entry which is preliminary data.</text>
</comment>
<keyword evidence="5" id="KW-0325">Glycoprotein</keyword>
<keyword evidence="3" id="KW-0677">Repeat</keyword>
<feature type="domain" description="Chitin-binding type-2" evidence="8">
    <location>
        <begin position="63"/>
        <end position="114"/>
    </location>
</feature>
<keyword evidence="2 7" id="KW-0732">Signal</keyword>
<evidence type="ECO:0000256" key="5">
    <source>
        <dbReference type="ARBA" id="ARBA00023180"/>
    </source>
</evidence>
<evidence type="ECO:0000256" key="4">
    <source>
        <dbReference type="ARBA" id="ARBA00023157"/>
    </source>
</evidence>
<dbReference type="InterPro" id="IPR051940">
    <property type="entry name" value="Chitin_bind-dev_reg"/>
</dbReference>
<feature type="compositionally biased region" description="Low complexity" evidence="6">
    <location>
        <begin position="167"/>
        <end position="180"/>
    </location>
</feature>
<proteinExistence type="predicted"/>
<evidence type="ECO:0000313" key="10">
    <source>
        <dbReference type="Proteomes" id="UP001445076"/>
    </source>
</evidence>
<dbReference type="Gene3D" id="2.170.140.10">
    <property type="entry name" value="Chitin binding domain"/>
    <property type="match status" value="2"/>
</dbReference>
<name>A0AAW0XL90_CHEQU</name>
<evidence type="ECO:0000256" key="1">
    <source>
        <dbReference type="ARBA" id="ARBA00022669"/>
    </source>
</evidence>
<dbReference type="SUPFAM" id="SSF57625">
    <property type="entry name" value="Invertebrate chitin-binding proteins"/>
    <property type="match status" value="2"/>
</dbReference>
<evidence type="ECO:0000256" key="7">
    <source>
        <dbReference type="SAM" id="SignalP"/>
    </source>
</evidence>
<evidence type="ECO:0000256" key="3">
    <source>
        <dbReference type="ARBA" id="ARBA00022737"/>
    </source>
</evidence>
<dbReference type="PROSITE" id="PS50940">
    <property type="entry name" value="CHIT_BIND_II"/>
    <property type="match status" value="2"/>
</dbReference>
<keyword evidence="4" id="KW-1015">Disulfide bond</keyword>
<dbReference type="GO" id="GO:0005576">
    <property type="term" value="C:extracellular region"/>
    <property type="evidence" value="ECO:0007669"/>
    <property type="project" value="InterPro"/>
</dbReference>
<feature type="region of interest" description="Disordered" evidence="6">
    <location>
        <begin position="129"/>
        <end position="237"/>
    </location>
</feature>
<feature type="compositionally biased region" description="Pro residues" evidence="6">
    <location>
        <begin position="144"/>
        <end position="166"/>
    </location>
</feature>
<dbReference type="AlphaFoldDB" id="A0AAW0XL90"/>
<evidence type="ECO:0000259" key="8">
    <source>
        <dbReference type="PROSITE" id="PS50940"/>
    </source>
</evidence>
<accession>A0AAW0XL90</accession>
<dbReference type="PANTHER" id="PTHR23301:SF0">
    <property type="entry name" value="CHITIN-BINDING TYPE-2 DOMAIN-CONTAINING PROTEIN-RELATED"/>
    <property type="match status" value="1"/>
</dbReference>
<dbReference type="SMART" id="SM00494">
    <property type="entry name" value="ChtBD2"/>
    <property type="match status" value="2"/>
</dbReference>
<protein>
    <recommendedName>
        <fullName evidence="8">Chitin-binding type-2 domain-containing protein</fullName>
    </recommendedName>
</protein>
<dbReference type="EMBL" id="JARKIK010000038">
    <property type="protein sequence ID" value="KAK8738779.1"/>
    <property type="molecule type" value="Genomic_DNA"/>
</dbReference>
<reference evidence="9 10" key="1">
    <citation type="journal article" date="2024" name="BMC Genomics">
        <title>Genome assembly of redclaw crayfish (Cherax quadricarinatus) provides insights into its immune adaptation and hypoxia tolerance.</title>
        <authorList>
            <person name="Liu Z."/>
            <person name="Zheng J."/>
            <person name="Li H."/>
            <person name="Fang K."/>
            <person name="Wang S."/>
            <person name="He J."/>
            <person name="Zhou D."/>
            <person name="Weng S."/>
            <person name="Chi M."/>
            <person name="Gu Z."/>
            <person name="He J."/>
            <person name="Li F."/>
            <person name="Wang M."/>
        </authorList>
    </citation>
    <scope>NUCLEOTIDE SEQUENCE [LARGE SCALE GENOMIC DNA]</scope>
    <source>
        <strain evidence="9">ZL_2023a</strain>
    </source>
</reference>
<feature type="compositionally biased region" description="Polar residues" evidence="6">
    <location>
        <begin position="197"/>
        <end position="222"/>
    </location>
</feature>